<feature type="binding site" evidence="9">
    <location>
        <position position="107"/>
    </location>
    <ligand>
        <name>Ni(2+)</name>
        <dbReference type="ChEBI" id="CHEBI:49786"/>
    </ligand>
</feature>
<protein>
    <recommendedName>
        <fullName evidence="9">Acireductone dioxygenase</fullName>
    </recommendedName>
    <alternativeName>
        <fullName evidence="9">1,2-dihydroxy-3-keto-5-methylthiopentene dioxygenase</fullName>
        <shortName evidence="9">DHK-MTPene dioxygenase</shortName>
    </alternativeName>
    <alternativeName>
        <fullName evidence="9">Acireductone dioxygenase (Fe(2+)-requiring)</fullName>
        <shortName evidence="9">ARD'</shortName>
        <shortName evidence="9">Fe-ARD</shortName>
        <ecNumber evidence="9">1.13.11.54</ecNumber>
    </alternativeName>
    <alternativeName>
        <fullName evidence="9">Acireductone dioxygenase (Ni(2+)-requiring)</fullName>
        <shortName evidence="9">ARD</shortName>
        <shortName evidence="9">Ni-ARD</shortName>
        <ecNumber evidence="9">1.13.11.53</ecNumber>
    </alternativeName>
</protein>
<dbReference type="InterPro" id="IPR023956">
    <property type="entry name" value="ARD_bac"/>
</dbReference>
<comment type="pathway">
    <text evidence="9">Amino-acid biosynthesis; L-methionine biosynthesis via salvage pathway; L-methionine from S-methyl-5-thio-alpha-D-ribose 1-phosphate: step 5/6.</text>
</comment>
<gene>
    <name evidence="9 10" type="primary">mtnD</name>
    <name evidence="10" type="ORF">PACILC2_17790</name>
</gene>
<keyword evidence="2 9" id="KW-0533">Nickel</keyword>
<keyword evidence="11" id="KW-1185">Reference proteome</keyword>
<keyword evidence="8 9" id="KW-0486">Methionine biosynthesis</keyword>
<dbReference type="InterPro" id="IPR011051">
    <property type="entry name" value="RmlC_Cupin_sf"/>
</dbReference>
<dbReference type="CDD" id="cd02232">
    <property type="entry name" value="cupin_ARD"/>
    <property type="match status" value="1"/>
</dbReference>
<keyword evidence="6 9" id="KW-0560">Oxidoreductase</keyword>
<evidence type="ECO:0000256" key="5">
    <source>
        <dbReference type="ARBA" id="ARBA00022964"/>
    </source>
</evidence>
<dbReference type="EC" id="1.13.11.53" evidence="9"/>
<evidence type="ECO:0000256" key="2">
    <source>
        <dbReference type="ARBA" id="ARBA00022596"/>
    </source>
</evidence>
<keyword evidence="7 9" id="KW-0408">Iron</keyword>
<keyword evidence="4 9" id="KW-0479">Metal-binding</keyword>
<dbReference type="PANTHER" id="PTHR23418:SF0">
    <property type="entry name" value="ACIREDUCTONE DIOXYGENASE"/>
    <property type="match status" value="1"/>
</dbReference>
<feature type="binding site" evidence="9">
    <location>
        <position position="107"/>
    </location>
    <ligand>
        <name>Fe(2+)</name>
        <dbReference type="ChEBI" id="CHEBI:29033"/>
    </ligand>
</feature>
<comment type="caution">
    <text evidence="10">The sequence shown here is derived from an EMBL/GenBank/DDBJ whole genome shotgun (WGS) entry which is preliminary data.</text>
</comment>
<comment type="catalytic activity">
    <reaction evidence="1 9">
        <text>1,2-dihydroxy-5-(methylsulfanyl)pent-1-en-3-one + O2 = 4-methylsulfanyl-2-oxobutanoate + formate + 2 H(+)</text>
        <dbReference type="Rhea" id="RHEA:24504"/>
        <dbReference type="ChEBI" id="CHEBI:15378"/>
        <dbReference type="ChEBI" id="CHEBI:15379"/>
        <dbReference type="ChEBI" id="CHEBI:15740"/>
        <dbReference type="ChEBI" id="CHEBI:16723"/>
        <dbReference type="ChEBI" id="CHEBI:49252"/>
        <dbReference type="EC" id="1.13.11.54"/>
    </reaction>
</comment>
<feature type="site" description="May play a role in transmitting local conformational changes" evidence="9">
    <location>
        <position position="106"/>
    </location>
</feature>
<evidence type="ECO:0000256" key="1">
    <source>
        <dbReference type="ARBA" id="ARBA00000428"/>
    </source>
</evidence>
<evidence type="ECO:0000256" key="6">
    <source>
        <dbReference type="ARBA" id="ARBA00023002"/>
    </source>
</evidence>
<dbReference type="InterPro" id="IPR014710">
    <property type="entry name" value="RmlC-like_jellyroll"/>
</dbReference>
<evidence type="ECO:0000256" key="9">
    <source>
        <dbReference type="HAMAP-Rule" id="MF_01682"/>
    </source>
</evidence>
<feature type="binding site" evidence="9">
    <location>
        <position position="147"/>
    </location>
    <ligand>
        <name>Fe(2+)</name>
        <dbReference type="ChEBI" id="CHEBI:29033"/>
    </ligand>
</feature>
<comment type="catalytic activity">
    <reaction evidence="9">
        <text>1,2-dihydroxy-5-(methylsulfanyl)pent-1-en-3-one + O2 = 3-(methylsulfanyl)propanoate + CO + formate + 2 H(+)</text>
        <dbReference type="Rhea" id="RHEA:14161"/>
        <dbReference type="ChEBI" id="CHEBI:15378"/>
        <dbReference type="ChEBI" id="CHEBI:15379"/>
        <dbReference type="ChEBI" id="CHEBI:15740"/>
        <dbReference type="ChEBI" id="CHEBI:17245"/>
        <dbReference type="ChEBI" id="CHEBI:49016"/>
        <dbReference type="ChEBI" id="CHEBI:49252"/>
        <dbReference type="EC" id="1.13.11.53"/>
    </reaction>
</comment>
<comment type="cofactor">
    <cofactor evidence="9">
        <name>Ni(2+)</name>
        <dbReference type="ChEBI" id="CHEBI:49786"/>
    </cofactor>
    <text evidence="9">Binds 1 nickel ion per monomer.</text>
</comment>
<evidence type="ECO:0000256" key="4">
    <source>
        <dbReference type="ARBA" id="ARBA00022723"/>
    </source>
</evidence>
<dbReference type="SUPFAM" id="SSF51182">
    <property type="entry name" value="RmlC-like cupins"/>
    <property type="match status" value="1"/>
</dbReference>
<dbReference type="InterPro" id="IPR004313">
    <property type="entry name" value="ARD"/>
</dbReference>
<dbReference type="Gene3D" id="2.60.120.10">
    <property type="entry name" value="Jelly Rolls"/>
    <property type="match status" value="1"/>
</dbReference>
<dbReference type="GO" id="GO:0051213">
    <property type="term" value="F:dioxygenase activity"/>
    <property type="evidence" value="ECO:0007669"/>
    <property type="project" value="UniProtKB-KW"/>
</dbReference>
<evidence type="ECO:0000313" key="11">
    <source>
        <dbReference type="Proteomes" id="UP000680304"/>
    </source>
</evidence>
<dbReference type="Pfam" id="PF03079">
    <property type="entry name" value="ARD"/>
    <property type="match status" value="1"/>
</dbReference>
<name>A0ABQ4N5J4_9BACL</name>
<feature type="binding site" evidence="9">
    <location>
        <position position="103"/>
    </location>
    <ligand>
        <name>Fe(2+)</name>
        <dbReference type="ChEBI" id="CHEBI:29033"/>
    </ligand>
</feature>
<comment type="similarity">
    <text evidence="9">Belongs to the acireductone dioxygenase (ARD) family.</text>
</comment>
<evidence type="ECO:0000256" key="3">
    <source>
        <dbReference type="ARBA" id="ARBA00022605"/>
    </source>
</evidence>
<keyword evidence="3 9" id="KW-0028">Amino-acid biosynthesis</keyword>
<comment type="cofactor">
    <cofactor evidence="9">
        <name>Fe(2+)</name>
        <dbReference type="ChEBI" id="CHEBI:29033"/>
    </cofactor>
    <text evidence="9">Binds 1 Fe(2+) cation per monomer.</text>
</comment>
<proteinExistence type="inferred from homology"/>
<dbReference type="Proteomes" id="UP000680304">
    <property type="component" value="Unassembled WGS sequence"/>
</dbReference>
<dbReference type="EC" id="1.13.11.54" evidence="9"/>
<evidence type="ECO:0000313" key="10">
    <source>
        <dbReference type="EMBL" id="GIQ63211.1"/>
    </source>
</evidence>
<evidence type="ECO:0000256" key="7">
    <source>
        <dbReference type="ARBA" id="ARBA00023004"/>
    </source>
</evidence>
<feature type="binding site" evidence="9">
    <location>
        <position position="103"/>
    </location>
    <ligand>
        <name>Ni(2+)</name>
        <dbReference type="ChEBI" id="CHEBI:49786"/>
    </ligand>
</feature>
<feature type="binding site" evidence="9">
    <location>
        <position position="147"/>
    </location>
    <ligand>
        <name>Ni(2+)</name>
        <dbReference type="ChEBI" id="CHEBI:49786"/>
    </ligand>
</feature>
<organism evidence="10 11">
    <name type="scientific">Paenibacillus cisolokensis</name>
    <dbReference type="NCBI Taxonomy" id="1658519"/>
    <lineage>
        <taxon>Bacteria</taxon>
        <taxon>Bacillati</taxon>
        <taxon>Bacillota</taxon>
        <taxon>Bacilli</taxon>
        <taxon>Bacillales</taxon>
        <taxon>Paenibacillaceae</taxon>
        <taxon>Paenibacillus</taxon>
    </lineage>
</organism>
<dbReference type="HAMAP" id="MF_01682">
    <property type="entry name" value="Salvage_MtnD"/>
    <property type="match status" value="1"/>
</dbReference>
<accession>A0ABQ4N5J4</accession>
<keyword evidence="5 9" id="KW-0223">Dioxygenase</keyword>
<comment type="subunit">
    <text evidence="9">Monomer.</text>
</comment>
<evidence type="ECO:0000256" key="8">
    <source>
        <dbReference type="ARBA" id="ARBA00023167"/>
    </source>
</evidence>
<comment type="function">
    <text evidence="9">Catalyzes 2 different reactions between oxygene and the acireductone 1,2-dihydroxy-3-keto-5-methylthiopentene (DHK-MTPene) depending upon the metal bound in the active site. Fe-containing acireductone dioxygenase (Fe-ARD) produces formate and 2-keto-4-methylthiobutyrate (KMTB), the alpha-ketoacid precursor of methionine in the methionine recycle pathway. Ni-containing acireductone dioxygenase (Ni-ARD) produces methylthiopropionate, carbon monoxide and formate, and does not lie on the methionine recycle pathway.</text>
</comment>
<feature type="binding site" evidence="9">
    <location>
        <position position="101"/>
    </location>
    <ligand>
        <name>Fe(2+)</name>
        <dbReference type="ChEBI" id="CHEBI:29033"/>
    </ligand>
</feature>
<dbReference type="EMBL" id="BOVJ01000058">
    <property type="protein sequence ID" value="GIQ63211.1"/>
    <property type="molecule type" value="Genomic_DNA"/>
</dbReference>
<feature type="binding site" evidence="9">
    <location>
        <position position="101"/>
    </location>
    <ligand>
        <name>Ni(2+)</name>
        <dbReference type="ChEBI" id="CHEBI:49786"/>
    </ligand>
</feature>
<sequence length="183" mass="21160">MNMAEIRIRNTGERISGEENVRAFLEKQEVLYEHWNTEKLPDELKEKFVLTDEEKNQILSAYDEEIRDLAERRGYKTWDIVALSDATPNLDELLKKFEQVHTHTEDEVRAITAGKGIFVIKGTEDVGYFDVELEAGDVISVPEKKPHFFTLMENRQIVAVRLFIEPAGWIAEPYDDPAFSKEA</sequence>
<comment type="caution">
    <text evidence="9">Lacks conserved residue(s) required for the propagation of feature annotation.</text>
</comment>
<reference evidence="10 11" key="1">
    <citation type="submission" date="2021-04" db="EMBL/GenBank/DDBJ databases">
        <title>Draft genome sequence of Paenibacillus cisolokensis, LC2-13A.</title>
        <authorList>
            <person name="Uke A."/>
            <person name="Chhe C."/>
            <person name="Baramee S."/>
            <person name="Kosugi A."/>
        </authorList>
    </citation>
    <scope>NUCLEOTIDE SEQUENCE [LARGE SCALE GENOMIC DNA]</scope>
    <source>
        <strain evidence="10 11">LC2-13A</strain>
    </source>
</reference>
<feature type="site" description="Important to generate the dianion" evidence="9">
    <location>
        <position position="109"/>
    </location>
</feature>
<dbReference type="PANTHER" id="PTHR23418">
    <property type="entry name" value="ACIREDUCTONE DIOXYGENASE"/>
    <property type="match status" value="1"/>
</dbReference>